<dbReference type="GO" id="GO:0051301">
    <property type="term" value="P:cell division"/>
    <property type="evidence" value="ECO:0007669"/>
    <property type="project" value="UniProtKB-KW"/>
</dbReference>
<dbReference type="RefSeq" id="XP_009493189.1">
    <property type="nucleotide sequence ID" value="XM_009494914.1"/>
</dbReference>
<keyword evidence="8" id="KW-0137">Centromere</keyword>
<evidence type="ECO:0000313" key="13">
    <source>
        <dbReference type="Proteomes" id="UP000030693"/>
    </source>
</evidence>
<evidence type="ECO:0000259" key="11">
    <source>
        <dbReference type="Pfam" id="PF03800"/>
    </source>
</evidence>
<evidence type="ECO:0000256" key="9">
    <source>
        <dbReference type="SAM" id="Coils"/>
    </source>
</evidence>
<comment type="subcellular location">
    <subcellularLocation>
        <location evidence="1">Chromosome</location>
        <location evidence="1">Centromere</location>
    </subcellularLocation>
</comment>
<keyword evidence="7" id="KW-0131">Cell cycle</keyword>
<keyword evidence="4" id="KW-0132">Cell division</keyword>
<keyword evidence="3" id="KW-0158">Chromosome</keyword>
<keyword evidence="6 9" id="KW-0175">Coiled coil</keyword>
<evidence type="ECO:0000313" key="12">
    <source>
        <dbReference type="EMBL" id="KCV71611.1"/>
    </source>
</evidence>
<evidence type="ECO:0000256" key="6">
    <source>
        <dbReference type="ARBA" id="ARBA00023054"/>
    </source>
</evidence>
<feature type="compositionally biased region" description="Basic and acidic residues" evidence="10">
    <location>
        <begin position="429"/>
        <end position="438"/>
    </location>
</feature>
<dbReference type="STRING" id="691883.A0A058ZCE1"/>
<evidence type="ECO:0000256" key="5">
    <source>
        <dbReference type="ARBA" id="ARBA00022776"/>
    </source>
</evidence>
<dbReference type="EMBL" id="KB932202">
    <property type="protein sequence ID" value="KCV71611.1"/>
    <property type="molecule type" value="Genomic_DNA"/>
</dbReference>
<accession>A0A058ZCE1</accession>
<protein>
    <recommendedName>
        <fullName evidence="11">Kinetochore protein Nuf2 N-terminal domain-containing protein</fullName>
    </recommendedName>
</protein>
<evidence type="ECO:0000256" key="1">
    <source>
        <dbReference type="ARBA" id="ARBA00004584"/>
    </source>
</evidence>
<organism evidence="12">
    <name type="scientific">Fonticula alba</name>
    <name type="common">Slime mold</name>
    <dbReference type="NCBI Taxonomy" id="691883"/>
    <lineage>
        <taxon>Eukaryota</taxon>
        <taxon>Rotosphaerida</taxon>
        <taxon>Fonticulaceae</taxon>
        <taxon>Fonticula</taxon>
    </lineage>
</organism>
<evidence type="ECO:0000256" key="3">
    <source>
        <dbReference type="ARBA" id="ARBA00022454"/>
    </source>
</evidence>
<dbReference type="GeneID" id="20525754"/>
<evidence type="ECO:0000256" key="7">
    <source>
        <dbReference type="ARBA" id="ARBA00023306"/>
    </source>
</evidence>
<comment type="similarity">
    <text evidence="2">Belongs to the NUF2 family.</text>
</comment>
<evidence type="ECO:0000256" key="10">
    <source>
        <dbReference type="SAM" id="MobiDB-lite"/>
    </source>
</evidence>
<dbReference type="Pfam" id="PF03800">
    <property type="entry name" value="Nuf2"/>
    <property type="match status" value="1"/>
</dbReference>
<reference evidence="12" key="1">
    <citation type="submission" date="2013-04" db="EMBL/GenBank/DDBJ databases">
        <title>The Genome Sequence of Fonticula alba ATCC 38817.</title>
        <authorList>
            <consortium name="The Broad Institute Genomics Platform"/>
            <person name="Russ C."/>
            <person name="Cuomo C."/>
            <person name="Burger G."/>
            <person name="Gray M.W."/>
            <person name="Holland P.W.H."/>
            <person name="King N."/>
            <person name="Lang F.B.F."/>
            <person name="Roger A.J."/>
            <person name="Ruiz-Trillo I."/>
            <person name="Brown M."/>
            <person name="Walker B."/>
            <person name="Young S."/>
            <person name="Zeng Q."/>
            <person name="Gargeya S."/>
            <person name="Fitzgerald M."/>
            <person name="Haas B."/>
            <person name="Abouelleil A."/>
            <person name="Allen A.W."/>
            <person name="Alvarado L."/>
            <person name="Arachchi H.M."/>
            <person name="Berlin A.M."/>
            <person name="Chapman S.B."/>
            <person name="Gainer-Dewar J."/>
            <person name="Goldberg J."/>
            <person name="Griggs A."/>
            <person name="Gujja S."/>
            <person name="Hansen M."/>
            <person name="Howarth C."/>
            <person name="Imamovic A."/>
            <person name="Ireland A."/>
            <person name="Larimer J."/>
            <person name="McCowan C."/>
            <person name="Murphy C."/>
            <person name="Pearson M."/>
            <person name="Poon T.W."/>
            <person name="Priest M."/>
            <person name="Roberts A."/>
            <person name="Saif S."/>
            <person name="Shea T."/>
            <person name="Sisk P."/>
            <person name="Sykes S."/>
            <person name="Wortman J."/>
            <person name="Nusbaum C."/>
            <person name="Birren B."/>
        </authorList>
    </citation>
    <scope>NUCLEOTIDE SEQUENCE [LARGE SCALE GENOMIC DNA]</scope>
    <source>
        <strain evidence="12">ATCC 38817</strain>
    </source>
</reference>
<sequence length="438" mass="49997">MLRPDGRQPPGNRRLQIDYIINFLGTHFPDLQVTVDLIRKPTTHQVRRVYEEFTTALRYVDRSKIGTQASESARELAFNRMVIEVMVISGVDDFSMRDLFGPAPKPERVHSNLSRLVTFYSYHLLCEERLSPVASTISQRRAEKEAAEEQLRLKKEELLSTEAAIERERAEADALRREIDRENADMPQAVERLNARSAEVAKLRAERDQRVAELDRAQALVECIRLRGELAQEQRLLAVATRRNGQLREDLDALAQREAVAARAVAAHERLIAAKGRTAQLEGQIQELDMDLRQLGDDRAALNEAISQLEARQETLEADLQQETERRTRERASLTALEEDLEVKRRRVVSDNARRQSIMEQLRREMNSVNWSLRDERARHEGEIADFQADLRRMARQVRAYGAQLQSALQSAHPSAGMQRFLDGGNYHDGGHDSGPDG</sequence>
<name>A0A058ZCE1_FONAL</name>
<dbReference type="Proteomes" id="UP000030693">
    <property type="component" value="Unassembled WGS sequence"/>
</dbReference>
<evidence type="ECO:0000256" key="2">
    <source>
        <dbReference type="ARBA" id="ARBA00005498"/>
    </source>
</evidence>
<dbReference type="AlphaFoldDB" id="A0A058ZCE1"/>
<dbReference type="InterPro" id="IPR005549">
    <property type="entry name" value="Kinetochore_Nuf2_N"/>
</dbReference>
<dbReference type="InterPro" id="IPR038275">
    <property type="entry name" value="Nuf2_N_sf"/>
</dbReference>
<dbReference type="Gene3D" id="1.10.418.60">
    <property type="entry name" value="Ncd80 complex, Nuf2 subunit"/>
    <property type="match status" value="1"/>
</dbReference>
<evidence type="ECO:0000256" key="8">
    <source>
        <dbReference type="ARBA" id="ARBA00023328"/>
    </source>
</evidence>
<feature type="coiled-coil region" evidence="9">
    <location>
        <begin position="137"/>
        <end position="397"/>
    </location>
</feature>
<dbReference type="GO" id="GO:0031262">
    <property type="term" value="C:Ndc80 complex"/>
    <property type="evidence" value="ECO:0007669"/>
    <property type="project" value="InterPro"/>
</dbReference>
<evidence type="ECO:0000256" key="4">
    <source>
        <dbReference type="ARBA" id="ARBA00022618"/>
    </source>
</evidence>
<feature type="domain" description="Kinetochore protein Nuf2 N-terminal" evidence="11">
    <location>
        <begin position="14"/>
        <end position="124"/>
    </location>
</feature>
<dbReference type="OrthoDB" id="8194677at2759"/>
<proteinExistence type="inferred from homology"/>
<gene>
    <name evidence="12" type="ORF">H696_01029</name>
</gene>
<keyword evidence="13" id="KW-1185">Reference proteome</keyword>
<keyword evidence="5" id="KW-0498">Mitosis</keyword>
<feature type="region of interest" description="Disordered" evidence="10">
    <location>
        <begin position="414"/>
        <end position="438"/>
    </location>
</feature>